<feature type="binding site" evidence="9">
    <location>
        <position position="166"/>
    </location>
    <ligand>
        <name>2-[(2R,5Z)-2-carboxy-4-methylthiazol-5(2H)-ylidene]ethyl phosphate</name>
        <dbReference type="ChEBI" id="CHEBI:62899"/>
    </ligand>
</feature>
<dbReference type="PANTHER" id="PTHR20857">
    <property type="entry name" value="THIAMINE-PHOSPHATE PYROPHOSPHORYLASE"/>
    <property type="match status" value="1"/>
</dbReference>
<evidence type="ECO:0000256" key="8">
    <source>
        <dbReference type="ARBA" id="ARBA00047883"/>
    </source>
</evidence>
<evidence type="ECO:0000256" key="6">
    <source>
        <dbReference type="ARBA" id="ARBA00047334"/>
    </source>
</evidence>
<evidence type="ECO:0000259" key="12">
    <source>
        <dbReference type="Pfam" id="PF02581"/>
    </source>
</evidence>
<dbReference type="PANTHER" id="PTHR20857:SF15">
    <property type="entry name" value="THIAMINE-PHOSPHATE SYNTHASE"/>
    <property type="match status" value="1"/>
</dbReference>
<keyword evidence="3 9" id="KW-0479">Metal-binding</keyword>
<evidence type="ECO:0000256" key="7">
    <source>
        <dbReference type="ARBA" id="ARBA00047851"/>
    </source>
</evidence>
<dbReference type="GO" id="GO:0009229">
    <property type="term" value="P:thiamine diphosphate biosynthetic process"/>
    <property type="evidence" value="ECO:0007669"/>
    <property type="project" value="UniProtKB-UniRule"/>
</dbReference>
<dbReference type="HAMAP" id="MF_00097">
    <property type="entry name" value="TMP_synthase"/>
    <property type="match status" value="1"/>
</dbReference>
<evidence type="ECO:0000256" key="1">
    <source>
        <dbReference type="ARBA" id="ARBA00005165"/>
    </source>
</evidence>
<dbReference type="InterPro" id="IPR034291">
    <property type="entry name" value="TMP_synthase"/>
</dbReference>
<feature type="binding site" evidence="9">
    <location>
        <position position="109"/>
    </location>
    <ligand>
        <name>4-amino-2-methyl-5-(diphosphooxymethyl)pyrimidine</name>
        <dbReference type="ChEBI" id="CHEBI:57841"/>
    </ligand>
</feature>
<dbReference type="AlphaFoldDB" id="A0A918KJ97"/>
<dbReference type="GO" id="GO:0004789">
    <property type="term" value="F:thiamine-phosphate diphosphorylase activity"/>
    <property type="evidence" value="ECO:0007669"/>
    <property type="project" value="UniProtKB-UniRule"/>
</dbReference>
<dbReference type="InterPro" id="IPR013785">
    <property type="entry name" value="Aldolase_TIM"/>
</dbReference>
<evidence type="ECO:0000256" key="2">
    <source>
        <dbReference type="ARBA" id="ARBA00022679"/>
    </source>
</evidence>
<dbReference type="GO" id="GO:0000287">
    <property type="term" value="F:magnesium ion binding"/>
    <property type="evidence" value="ECO:0007669"/>
    <property type="project" value="UniProtKB-UniRule"/>
</dbReference>
<name>A0A918KJ97_9PROT</name>
<feature type="binding site" evidence="9">
    <location>
        <position position="71"/>
    </location>
    <ligand>
        <name>Mg(2+)</name>
        <dbReference type="ChEBI" id="CHEBI:18420"/>
    </ligand>
</feature>
<dbReference type="InterPro" id="IPR022998">
    <property type="entry name" value="ThiamineP_synth_TenI"/>
</dbReference>
<proteinExistence type="inferred from homology"/>
<comment type="catalytic activity">
    <reaction evidence="7 9 10">
        <text>2-(2-carboxy-4-methylthiazol-5-yl)ethyl phosphate + 4-amino-2-methyl-5-(diphosphooxymethyl)pyrimidine + 2 H(+) = thiamine phosphate + CO2 + diphosphate</text>
        <dbReference type="Rhea" id="RHEA:47848"/>
        <dbReference type="ChEBI" id="CHEBI:15378"/>
        <dbReference type="ChEBI" id="CHEBI:16526"/>
        <dbReference type="ChEBI" id="CHEBI:33019"/>
        <dbReference type="ChEBI" id="CHEBI:37575"/>
        <dbReference type="ChEBI" id="CHEBI:57841"/>
        <dbReference type="ChEBI" id="CHEBI:62890"/>
        <dbReference type="EC" id="2.5.1.3"/>
    </reaction>
</comment>
<evidence type="ECO:0000256" key="9">
    <source>
        <dbReference type="HAMAP-Rule" id="MF_00097"/>
    </source>
</evidence>
<dbReference type="GO" id="GO:0005737">
    <property type="term" value="C:cytoplasm"/>
    <property type="evidence" value="ECO:0007669"/>
    <property type="project" value="TreeGrafter"/>
</dbReference>
<dbReference type="NCBIfam" id="TIGR00693">
    <property type="entry name" value="thiE"/>
    <property type="match status" value="1"/>
</dbReference>
<evidence type="ECO:0000256" key="4">
    <source>
        <dbReference type="ARBA" id="ARBA00022842"/>
    </source>
</evidence>
<dbReference type="EMBL" id="BMYV01000001">
    <property type="protein sequence ID" value="GGX64688.1"/>
    <property type="molecule type" value="Genomic_DNA"/>
</dbReference>
<feature type="binding site" evidence="9">
    <location>
        <begin position="38"/>
        <end position="42"/>
    </location>
    <ligand>
        <name>4-amino-2-methyl-5-(diphosphooxymethyl)pyrimidine</name>
        <dbReference type="ChEBI" id="CHEBI:57841"/>
    </ligand>
</feature>
<protein>
    <recommendedName>
        <fullName evidence="9">Thiamine-phosphate synthase</fullName>
        <shortName evidence="9">TP synthase</shortName>
        <shortName evidence="9">TPS</shortName>
        <ecNumber evidence="9">2.5.1.3</ecNumber>
    </recommendedName>
    <alternativeName>
        <fullName evidence="9">Thiamine-phosphate pyrophosphorylase</fullName>
        <shortName evidence="9">TMP pyrophosphorylase</shortName>
        <shortName evidence="9">TMP-PPase</shortName>
    </alternativeName>
</protein>
<feature type="domain" description="Thiamine phosphate synthase/TenI" evidence="12">
    <location>
        <begin position="7"/>
        <end position="189"/>
    </location>
</feature>
<feature type="binding site" evidence="9">
    <location>
        <begin position="136"/>
        <end position="138"/>
    </location>
    <ligand>
        <name>2-[(2R,5Z)-2-carboxy-4-methylthiazol-5(2H)-ylidene]ethyl phosphate</name>
        <dbReference type="ChEBI" id="CHEBI:62899"/>
    </ligand>
</feature>
<dbReference type="EC" id="2.5.1.3" evidence="9"/>
<comment type="similarity">
    <text evidence="9 10">Belongs to the thiamine-phosphate synthase family.</text>
</comment>
<reference evidence="13 14" key="1">
    <citation type="journal article" date="2014" name="Int. J. Syst. Evol. Microbiol.">
        <title>Complete genome sequence of Corynebacterium casei LMG S-19264T (=DSM 44701T), isolated from a smear-ripened cheese.</title>
        <authorList>
            <consortium name="US DOE Joint Genome Institute (JGI-PGF)"/>
            <person name="Walter F."/>
            <person name="Albersmeier A."/>
            <person name="Kalinowski J."/>
            <person name="Ruckert C."/>
        </authorList>
    </citation>
    <scope>NUCLEOTIDE SEQUENCE [LARGE SCALE GENOMIC DNA]</scope>
    <source>
        <strain evidence="13 14">KCTC 23968</strain>
    </source>
</reference>
<dbReference type="CDD" id="cd00564">
    <property type="entry name" value="TMP_TenI"/>
    <property type="match status" value="1"/>
</dbReference>
<evidence type="ECO:0000256" key="10">
    <source>
        <dbReference type="RuleBase" id="RU003826"/>
    </source>
</evidence>
<keyword evidence="5 9" id="KW-0784">Thiamine biosynthesis</keyword>
<dbReference type="Gene3D" id="3.20.20.70">
    <property type="entry name" value="Aldolase class I"/>
    <property type="match status" value="1"/>
</dbReference>
<dbReference type="RefSeq" id="WP_189583148.1">
    <property type="nucleotide sequence ID" value="NZ_BMYV01000001.1"/>
</dbReference>
<dbReference type="InterPro" id="IPR036206">
    <property type="entry name" value="ThiamineP_synth_sf"/>
</dbReference>
<comment type="caution">
    <text evidence="13">The sequence shown here is derived from an EMBL/GenBank/DDBJ whole genome shotgun (WGS) entry which is preliminary data.</text>
</comment>
<keyword evidence="4 9" id="KW-0460">Magnesium</keyword>
<keyword evidence="2 9" id="KW-0808">Transferase</keyword>
<feature type="binding site" evidence="9">
    <location>
        <position position="70"/>
    </location>
    <ligand>
        <name>4-amino-2-methyl-5-(diphosphooxymethyl)pyrimidine</name>
        <dbReference type="ChEBI" id="CHEBI:57841"/>
    </ligand>
</feature>
<evidence type="ECO:0000313" key="13">
    <source>
        <dbReference type="EMBL" id="GGX64688.1"/>
    </source>
</evidence>
<evidence type="ECO:0000256" key="3">
    <source>
        <dbReference type="ARBA" id="ARBA00022723"/>
    </source>
</evidence>
<evidence type="ECO:0000256" key="5">
    <source>
        <dbReference type="ARBA" id="ARBA00022977"/>
    </source>
</evidence>
<gene>
    <name evidence="9 13" type="primary">thiE</name>
    <name evidence="13" type="ORF">GCM10011309_13640</name>
</gene>
<feature type="binding site" evidence="9">
    <location>
        <position position="139"/>
    </location>
    <ligand>
        <name>4-amino-2-methyl-5-(diphosphooxymethyl)pyrimidine</name>
        <dbReference type="ChEBI" id="CHEBI:57841"/>
    </ligand>
</feature>
<organism evidence="13 14">
    <name type="scientific">Litorimonas cladophorae</name>
    <dbReference type="NCBI Taxonomy" id="1220491"/>
    <lineage>
        <taxon>Bacteria</taxon>
        <taxon>Pseudomonadati</taxon>
        <taxon>Pseudomonadota</taxon>
        <taxon>Alphaproteobacteria</taxon>
        <taxon>Maricaulales</taxon>
        <taxon>Robiginitomaculaceae</taxon>
    </lineage>
</organism>
<comment type="cofactor">
    <cofactor evidence="9">
        <name>Mg(2+)</name>
        <dbReference type="ChEBI" id="CHEBI:18420"/>
    </cofactor>
    <text evidence="9">Binds 1 Mg(2+) ion per subunit.</text>
</comment>
<comment type="caution">
    <text evidence="9">Lacks conserved residue(s) required for the propagation of feature annotation.</text>
</comment>
<keyword evidence="14" id="KW-1185">Reference proteome</keyword>
<sequence>MIETCQIYLLTPPAIEDVPAFCEILKTTLAAAPVACLQIRLKDIEDSALVQAGTAITAVCHAAGVEVILNDRPDLVEQTGADGAHIGQEDMDYYSSREVLGGDAILGVTCHNSKELAFAAAKAGADYVAFGAFFETPTKDPKARAELEILTWWHEAVEIPSVAIGGITVDNAKAVIAAGADFIAVCSGVWSHPDGPAAAVSRLSALCSEHSPQPFL</sequence>
<comment type="catalytic activity">
    <reaction evidence="8 9 10">
        <text>2-[(2R,5Z)-2-carboxy-4-methylthiazol-5(2H)-ylidene]ethyl phosphate + 4-amino-2-methyl-5-(diphosphooxymethyl)pyrimidine + 2 H(+) = thiamine phosphate + CO2 + diphosphate</text>
        <dbReference type="Rhea" id="RHEA:47844"/>
        <dbReference type="ChEBI" id="CHEBI:15378"/>
        <dbReference type="ChEBI" id="CHEBI:16526"/>
        <dbReference type="ChEBI" id="CHEBI:33019"/>
        <dbReference type="ChEBI" id="CHEBI:37575"/>
        <dbReference type="ChEBI" id="CHEBI:57841"/>
        <dbReference type="ChEBI" id="CHEBI:62899"/>
        <dbReference type="EC" id="2.5.1.3"/>
    </reaction>
</comment>
<dbReference type="Pfam" id="PF02581">
    <property type="entry name" value="TMP-TENI"/>
    <property type="match status" value="1"/>
</dbReference>
<dbReference type="GO" id="GO:0009228">
    <property type="term" value="P:thiamine biosynthetic process"/>
    <property type="evidence" value="ECO:0007669"/>
    <property type="project" value="UniProtKB-KW"/>
</dbReference>
<comment type="function">
    <text evidence="9">Condenses 4-methyl-5-(beta-hydroxyethyl)thiazole monophosphate (THZ-P) and 2-methyl-4-amino-5-hydroxymethyl pyrimidine pyrophosphate (HMP-PP) to form thiamine monophosphate (TMP).</text>
</comment>
<comment type="pathway">
    <text evidence="1 9 11">Cofactor biosynthesis; thiamine diphosphate biosynthesis; thiamine phosphate from 4-amino-2-methyl-5-diphosphomethylpyrimidine and 4-methyl-5-(2-phosphoethyl)-thiazole: step 1/1.</text>
</comment>
<evidence type="ECO:0000256" key="11">
    <source>
        <dbReference type="RuleBase" id="RU004253"/>
    </source>
</evidence>
<comment type="catalytic activity">
    <reaction evidence="6 9 10">
        <text>4-methyl-5-(2-phosphooxyethyl)-thiazole + 4-amino-2-methyl-5-(diphosphooxymethyl)pyrimidine + H(+) = thiamine phosphate + diphosphate</text>
        <dbReference type="Rhea" id="RHEA:22328"/>
        <dbReference type="ChEBI" id="CHEBI:15378"/>
        <dbReference type="ChEBI" id="CHEBI:33019"/>
        <dbReference type="ChEBI" id="CHEBI:37575"/>
        <dbReference type="ChEBI" id="CHEBI:57841"/>
        <dbReference type="ChEBI" id="CHEBI:58296"/>
        <dbReference type="EC" id="2.5.1.3"/>
    </reaction>
</comment>
<feature type="binding site" evidence="9">
    <location>
        <position position="90"/>
    </location>
    <ligand>
        <name>Mg(2+)</name>
        <dbReference type="ChEBI" id="CHEBI:18420"/>
    </ligand>
</feature>
<evidence type="ECO:0000313" key="14">
    <source>
        <dbReference type="Proteomes" id="UP000600865"/>
    </source>
</evidence>
<dbReference type="Proteomes" id="UP000600865">
    <property type="component" value="Unassembled WGS sequence"/>
</dbReference>
<accession>A0A918KJ97</accession>
<dbReference type="SUPFAM" id="SSF51391">
    <property type="entry name" value="Thiamin phosphate synthase"/>
    <property type="match status" value="1"/>
</dbReference>